<keyword evidence="1" id="KW-0808">Transferase</keyword>
<evidence type="ECO:0000313" key="1">
    <source>
        <dbReference type="EMBL" id="KTC97067.1"/>
    </source>
</evidence>
<dbReference type="AlphaFoldDB" id="A0A0W0TNC4"/>
<dbReference type="PROSITE" id="PS51257">
    <property type="entry name" value="PROKAR_LIPOPROTEIN"/>
    <property type="match status" value="1"/>
</dbReference>
<keyword evidence="1" id="KW-0012">Acyltransferase</keyword>
<dbReference type="EMBL" id="LNYC01000073">
    <property type="protein sequence ID" value="KTC97067.1"/>
    <property type="molecule type" value="Genomic_DNA"/>
</dbReference>
<dbReference type="GO" id="GO:0016746">
    <property type="term" value="F:acyltransferase activity"/>
    <property type="evidence" value="ECO:0007669"/>
    <property type="project" value="UniProtKB-KW"/>
</dbReference>
<organism evidence="1 2">
    <name type="scientific">Legionella geestiana</name>
    <dbReference type="NCBI Taxonomy" id="45065"/>
    <lineage>
        <taxon>Bacteria</taxon>
        <taxon>Pseudomonadati</taxon>
        <taxon>Pseudomonadota</taxon>
        <taxon>Gammaproteobacteria</taxon>
        <taxon>Legionellales</taxon>
        <taxon>Legionellaceae</taxon>
        <taxon>Legionella</taxon>
    </lineage>
</organism>
<name>A0A0W0TNC4_9GAMM</name>
<comment type="caution">
    <text evidence="1">The sequence shown here is derived from an EMBL/GenBank/DDBJ whole genome shotgun (WGS) entry which is preliminary data.</text>
</comment>
<dbReference type="Proteomes" id="UP000054785">
    <property type="component" value="Unassembled WGS sequence"/>
</dbReference>
<gene>
    <name evidence="1" type="ORF">Lgee_2038</name>
</gene>
<evidence type="ECO:0000313" key="2">
    <source>
        <dbReference type="Proteomes" id="UP000054785"/>
    </source>
</evidence>
<dbReference type="PATRIC" id="fig|45065.4.peg.2213"/>
<dbReference type="STRING" id="45065.Lgee_2038"/>
<reference evidence="1 2" key="1">
    <citation type="submission" date="2015-11" db="EMBL/GenBank/DDBJ databases">
        <title>Genomic analysis of 38 Legionella species identifies large and diverse effector repertoires.</title>
        <authorList>
            <person name="Burstein D."/>
            <person name="Amaro F."/>
            <person name="Zusman T."/>
            <person name="Lifshitz Z."/>
            <person name="Cohen O."/>
            <person name="Gilbert J.A."/>
            <person name="Pupko T."/>
            <person name="Shuman H.A."/>
            <person name="Segal G."/>
        </authorList>
    </citation>
    <scope>NUCLEOTIDE SEQUENCE [LARGE SCALE GENOMIC DNA]</scope>
    <source>
        <strain evidence="1 2">ATCC 49504</strain>
    </source>
</reference>
<accession>A0A0W0TNC4</accession>
<dbReference type="OrthoDB" id="5646767at2"/>
<sequence length="132" mass="14666">MILHACRWLLTGIFSVFLLTGCVSPDKGLAPSKHLSPCQKACVAELAACKKVCRNNCVNCQLGASESAMKGFERYLREQYVKGQMLTRELKSYRDPLQCRKTTCDCQADLNVCMQSCSGVIQKRLKPAPQCT</sequence>
<protein>
    <submittedName>
        <fullName evidence="1">Acyltransferase</fullName>
    </submittedName>
</protein>
<proteinExistence type="predicted"/>
<keyword evidence="2" id="KW-1185">Reference proteome</keyword>